<reference evidence="2" key="1">
    <citation type="submission" date="2021-02" db="EMBL/GenBank/DDBJ databases">
        <authorList>
            <person name="Dougan E. K."/>
            <person name="Rhodes N."/>
            <person name="Thang M."/>
            <person name="Chan C."/>
        </authorList>
    </citation>
    <scope>NUCLEOTIDE SEQUENCE</scope>
</reference>
<sequence>MVTGHSLGGLLALVLGAVVPDDLDFQVVALEPTPFGNVLRHQLGISEEKIAALRPDRRYAVYDPTDLLSTSFGSLEELRPSTTVCTYEGAPMPEECTECVASSIATATASGVAVGQASALQGCFLGPPDPDLHTSRCKDAAHFLDNYAEVLLRMRGTDGSTFLPTCKVVHSTAQLVGADAHT</sequence>
<feature type="chain" id="PRO_5032557166" description="Fungal lipase-like domain-containing protein" evidence="1">
    <location>
        <begin position="17"/>
        <end position="182"/>
    </location>
</feature>
<gene>
    <name evidence="2" type="ORF">PGLA2088_LOCUS39184</name>
</gene>
<dbReference type="AlphaFoldDB" id="A0A813L0K2"/>
<dbReference type="InterPro" id="IPR029058">
    <property type="entry name" value="AB_hydrolase_fold"/>
</dbReference>
<comment type="caution">
    <text evidence="2">The sequence shown here is derived from an EMBL/GenBank/DDBJ whole genome shotgun (WGS) entry which is preliminary data.</text>
</comment>
<evidence type="ECO:0000313" key="2">
    <source>
        <dbReference type="EMBL" id="CAE8716719.1"/>
    </source>
</evidence>
<evidence type="ECO:0000256" key="1">
    <source>
        <dbReference type="SAM" id="SignalP"/>
    </source>
</evidence>
<name>A0A813L0K2_POLGL</name>
<evidence type="ECO:0000313" key="3">
    <source>
        <dbReference type="Proteomes" id="UP000626109"/>
    </source>
</evidence>
<evidence type="ECO:0008006" key="4">
    <source>
        <dbReference type="Google" id="ProtNLM"/>
    </source>
</evidence>
<proteinExistence type="predicted"/>
<organism evidence="2 3">
    <name type="scientific">Polarella glacialis</name>
    <name type="common">Dinoflagellate</name>
    <dbReference type="NCBI Taxonomy" id="89957"/>
    <lineage>
        <taxon>Eukaryota</taxon>
        <taxon>Sar</taxon>
        <taxon>Alveolata</taxon>
        <taxon>Dinophyceae</taxon>
        <taxon>Suessiales</taxon>
        <taxon>Suessiaceae</taxon>
        <taxon>Polarella</taxon>
    </lineage>
</organism>
<feature type="signal peptide" evidence="1">
    <location>
        <begin position="1"/>
        <end position="16"/>
    </location>
</feature>
<keyword evidence="1" id="KW-0732">Signal</keyword>
<dbReference type="Proteomes" id="UP000626109">
    <property type="component" value="Unassembled WGS sequence"/>
</dbReference>
<accession>A0A813L0K2</accession>
<protein>
    <recommendedName>
        <fullName evidence="4">Fungal lipase-like domain-containing protein</fullName>
    </recommendedName>
</protein>
<dbReference type="EMBL" id="CAJNNW010033024">
    <property type="protein sequence ID" value="CAE8716719.1"/>
    <property type="molecule type" value="Genomic_DNA"/>
</dbReference>
<dbReference type="SUPFAM" id="SSF53474">
    <property type="entry name" value="alpha/beta-Hydrolases"/>
    <property type="match status" value="1"/>
</dbReference>